<dbReference type="GO" id="GO:0009898">
    <property type="term" value="C:cytoplasmic side of plasma membrane"/>
    <property type="evidence" value="ECO:0007669"/>
    <property type="project" value="UniProtKB-UniRule"/>
</dbReference>
<dbReference type="Proteomes" id="UP000280792">
    <property type="component" value="Unassembled WGS sequence"/>
</dbReference>
<gene>
    <name evidence="4 6" type="primary">lapB</name>
    <name evidence="6" type="ORF">D0544_03735</name>
</gene>
<dbReference type="InterPro" id="IPR030865">
    <property type="entry name" value="LapB"/>
</dbReference>
<evidence type="ECO:0000259" key="5">
    <source>
        <dbReference type="Pfam" id="PF18073"/>
    </source>
</evidence>
<evidence type="ECO:0000313" key="6">
    <source>
        <dbReference type="EMBL" id="RRJ84232.1"/>
    </source>
</evidence>
<dbReference type="InterPro" id="IPR019734">
    <property type="entry name" value="TPR_rpt"/>
</dbReference>
<evidence type="ECO:0000313" key="7">
    <source>
        <dbReference type="Proteomes" id="UP000280792"/>
    </source>
</evidence>
<dbReference type="GO" id="GO:0008653">
    <property type="term" value="P:lipopolysaccharide metabolic process"/>
    <property type="evidence" value="ECO:0007669"/>
    <property type="project" value="InterPro"/>
</dbReference>
<keyword evidence="7" id="KW-1185">Reference proteome</keyword>
<dbReference type="AlphaFoldDB" id="A0A3P3VNA0"/>
<dbReference type="SUPFAM" id="SSF48452">
    <property type="entry name" value="TPR-like"/>
    <property type="match status" value="1"/>
</dbReference>
<name>A0A3P3VNA0_9GAMM</name>
<keyword evidence="3 4" id="KW-0802">TPR repeat</keyword>
<evidence type="ECO:0000256" key="1">
    <source>
        <dbReference type="ARBA" id="ARBA00022723"/>
    </source>
</evidence>
<feature type="binding site" evidence="4">
    <location>
        <position position="375"/>
    </location>
    <ligand>
        <name>Fe cation</name>
        <dbReference type="ChEBI" id="CHEBI:24875"/>
    </ligand>
</feature>
<dbReference type="PANTHER" id="PTHR44186">
    <property type="match status" value="1"/>
</dbReference>
<dbReference type="Pfam" id="PF13432">
    <property type="entry name" value="TPR_16"/>
    <property type="match status" value="2"/>
</dbReference>
<evidence type="ECO:0000256" key="4">
    <source>
        <dbReference type="HAMAP-Rule" id="MF_00994"/>
    </source>
</evidence>
<dbReference type="PANTHER" id="PTHR44186:SF1">
    <property type="entry name" value="BARDET-BIEDL SYNDROME 4 PROTEIN"/>
    <property type="match status" value="1"/>
</dbReference>
<comment type="similarity">
    <text evidence="4">Belongs to the LapB family.</text>
</comment>
<dbReference type="InterPro" id="IPR011990">
    <property type="entry name" value="TPR-like_helical_dom_sf"/>
</dbReference>
<sequence>MPEWGLLLLLFAAIAIGYALGRIDRERKRRKKAENLSQEYFVGLNYLLNDQPDEAIETFIRALDITSESAETFETRITLGRLYGRRGEIERAIQVHQGLLAKPSLSYQQSLRVQLELARDYLSAGLLDRAEALLRDIAKAENSIRYDALKLLLDVYQQEKEWQRAIDVARQLLSRDEGYYRNRMTHFFCELAELSLQRREYHDARERLQQALQADRNSVRASLLMGAMEYEQANYRAANKALQRIAQQDPEFVSESVPLLVKVDRKLGRFQSISGYLNRCLKEHPSTAVMLAIAEGIHRSSGSNRASRFIVNQLVRRPSLKGLYGLIDLHLEQLEGSSRENLGLLANLVSRVIDSKPVYRCGQCGFSGKELHWQCPSCKEWGAVKPIRGIEGQ</sequence>
<keyword evidence="4" id="KW-0997">Cell inner membrane</keyword>
<dbReference type="Gene3D" id="1.25.40.10">
    <property type="entry name" value="Tetratricopeptide repeat domain"/>
    <property type="match status" value="1"/>
</dbReference>
<keyword evidence="4" id="KW-0812">Transmembrane</keyword>
<feature type="topological domain" description="Cytoplasmic" evidence="4">
    <location>
        <begin position="22"/>
        <end position="393"/>
    </location>
</feature>
<proteinExistence type="inferred from homology"/>
<dbReference type="SMART" id="SM00028">
    <property type="entry name" value="TPR"/>
    <property type="match status" value="4"/>
</dbReference>
<keyword evidence="4" id="KW-0408">Iron</keyword>
<feature type="binding site" evidence="4">
    <location>
        <position position="361"/>
    </location>
    <ligand>
        <name>Fe cation</name>
        <dbReference type="ChEBI" id="CHEBI:24875"/>
    </ligand>
</feature>
<organism evidence="6 7">
    <name type="scientific">Aestuariirhabdus litorea</name>
    <dbReference type="NCBI Taxonomy" id="2528527"/>
    <lineage>
        <taxon>Bacteria</taxon>
        <taxon>Pseudomonadati</taxon>
        <taxon>Pseudomonadota</taxon>
        <taxon>Gammaproteobacteria</taxon>
        <taxon>Oceanospirillales</taxon>
        <taxon>Aestuariirhabdaceae</taxon>
        <taxon>Aestuariirhabdus</taxon>
    </lineage>
</organism>
<dbReference type="Pfam" id="PF18073">
    <property type="entry name" value="Zn_ribbon_LapB"/>
    <property type="match status" value="1"/>
</dbReference>
<evidence type="ECO:0000256" key="3">
    <source>
        <dbReference type="ARBA" id="ARBA00022803"/>
    </source>
</evidence>
<accession>A0A3P3VNA0</accession>
<dbReference type="RefSeq" id="WP_125014659.1">
    <property type="nucleotide sequence ID" value="NZ_QWEZ01000001.1"/>
</dbReference>
<comment type="function">
    <text evidence="4">Modulates cellular lipopolysaccharide (LPS) levels by regulating LpxC, which is involved in lipid A biosynthesis. May act by modulating the proteolytic activity of FtsH towards LpxC. May also coordinate assembly of proteins involved in LPS synthesis at the plasma membrane.</text>
</comment>
<feature type="binding site" evidence="4">
    <location>
        <position position="378"/>
    </location>
    <ligand>
        <name>Fe cation</name>
        <dbReference type="ChEBI" id="CHEBI:24875"/>
    </ligand>
</feature>
<comment type="subcellular location">
    <subcellularLocation>
        <location evidence="4">Cell inner membrane</location>
        <topology evidence="4">Single-pass membrane protein</topology>
        <orientation evidence="4">Cytoplasmic side</orientation>
    </subcellularLocation>
</comment>
<dbReference type="HAMAP" id="MF_00994">
    <property type="entry name" value="LPS_assembly_LapB"/>
    <property type="match status" value="1"/>
</dbReference>
<reference evidence="6 7" key="1">
    <citation type="submission" date="2018-08" db="EMBL/GenBank/DDBJ databases">
        <authorList>
            <person name="Khan S.A."/>
        </authorList>
    </citation>
    <scope>NUCLEOTIDE SEQUENCE [LARGE SCALE GENOMIC DNA]</scope>
    <source>
        <strain evidence="6 7">GTF-13</strain>
    </source>
</reference>
<protein>
    <recommendedName>
        <fullName evidence="4">Lipopolysaccharide assembly protein B</fullName>
    </recommendedName>
</protein>
<reference evidence="6 7" key="2">
    <citation type="submission" date="2018-12" db="EMBL/GenBank/DDBJ databases">
        <title>Simiduia agarivorans gen. nov., sp. nov., a marine, agarolytic bacterium isolated from shallow coastal water from Keelung, Taiwan.</title>
        <authorList>
            <person name="Shieh W.Y."/>
        </authorList>
    </citation>
    <scope>NUCLEOTIDE SEQUENCE [LARGE SCALE GENOMIC DNA]</scope>
    <source>
        <strain evidence="6 7">GTF-13</strain>
    </source>
</reference>
<keyword evidence="4" id="KW-0472">Membrane</keyword>
<dbReference type="GO" id="GO:0046890">
    <property type="term" value="P:regulation of lipid biosynthetic process"/>
    <property type="evidence" value="ECO:0007669"/>
    <property type="project" value="UniProtKB-UniRule"/>
</dbReference>
<keyword evidence="2 4" id="KW-0677">Repeat</keyword>
<dbReference type="InterPro" id="IPR041166">
    <property type="entry name" value="Rubredoxin_2"/>
</dbReference>
<dbReference type="EMBL" id="QWEZ01000001">
    <property type="protein sequence ID" value="RRJ84232.1"/>
    <property type="molecule type" value="Genomic_DNA"/>
</dbReference>
<feature type="domain" description="LapB rubredoxin metal binding" evidence="5">
    <location>
        <begin position="359"/>
        <end position="386"/>
    </location>
</feature>
<dbReference type="CDD" id="cd00350">
    <property type="entry name" value="rubredoxin_like"/>
    <property type="match status" value="1"/>
</dbReference>
<comment type="caution">
    <text evidence="6">The sequence shown here is derived from an EMBL/GenBank/DDBJ whole genome shotgun (WGS) entry which is preliminary data.</text>
</comment>
<keyword evidence="4" id="KW-1133">Transmembrane helix</keyword>
<evidence type="ECO:0000256" key="2">
    <source>
        <dbReference type="ARBA" id="ARBA00022737"/>
    </source>
</evidence>
<dbReference type="NCBIfam" id="NF008757">
    <property type="entry name" value="PRK11788.1-5"/>
    <property type="match status" value="1"/>
</dbReference>
<feature type="binding site" evidence="4">
    <location>
        <position position="364"/>
    </location>
    <ligand>
        <name>Fe cation</name>
        <dbReference type="ChEBI" id="CHEBI:24875"/>
    </ligand>
</feature>
<keyword evidence="1 4" id="KW-0479">Metal-binding</keyword>
<keyword evidence="4" id="KW-1003">Cell membrane</keyword>
<dbReference type="GO" id="GO:0005506">
    <property type="term" value="F:iron ion binding"/>
    <property type="evidence" value="ECO:0007669"/>
    <property type="project" value="UniProtKB-UniRule"/>
</dbReference>